<organism evidence="2 3">
    <name type="scientific">Buddleja alternifolia</name>
    <dbReference type="NCBI Taxonomy" id="168488"/>
    <lineage>
        <taxon>Eukaryota</taxon>
        <taxon>Viridiplantae</taxon>
        <taxon>Streptophyta</taxon>
        <taxon>Embryophyta</taxon>
        <taxon>Tracheophyta</taxon>
        <taxon>Spermatophyta</taxon>
        <taxon>Magnoliopsida</taxon>
        <taxon>eudicotyledons</taxon>
        <taxon>Gunneridae</taxon>
        <taxon>Pentapetalae</taxon>
        <taxon>asterids</taxon>
        <taxon>lamiids</taxon>
        <taxon>Lamiales</taxon>
        <taxon>Scrophulariaceae</taxon>
        <taxon>Buddlejeae</taxon>
        <taxon>Buddleja</taxon>
    </lineage>
</organism>
<accession>A0AAV6XKK3</accession>
<dbReference type="InterPro" id="IPR043502">
    <property type="entry name" value="DNA/RNA_pol_sf"/>
</dbReference>
<keyword evidence="3" id="KW-1185">Reference proteome</keyword>
<feature type="domain" description="Retrotransposon gag" evidence="1">
    <location>
        <begin position="51"/>
        <end position="142"/>
    </location>
</feature>
<sequence length="297" mass="33850">MKAHGLFLIQSSGVSSIKFNLWILICNSLVSEPSILGFDGSDETPSDAKVRFAAVHMEGKALYWHQAFMKSRLTREIPNLKEYVRALSDRFEVMLYEDPMAELMNLKQIGSIKEYLDKFDELLNNVDLSENYAISCFLAGLKSEIAIQVALRGRKPSTVKVIGPAKMQKVLNKPAQLSMMQEHHLSKEFYPAPLVALLDEFEQLFIEPTALPPQRSHDHKIILKEGSSPVSVRPYRYPSLQKDEIEKLVQAMLDAEEDSTWEDLYNIQHQFPSFQHFVLEDKDFSKGEGLLCAKVKT</sequence>
<evidence type="ECO:0000313" key="3">
    <source>
        <dbReference type="Proteomes" id="UP000826271"/>
    </source>
</evidence>
<dbReference type="InterPro" id="IPR032567">
    <property type="entry name" value="RTL1-rel"/>
</dbReference>
<dbReference type="SUPFAM" id="SSF56672">
    <property type="entry name" value="DNA/RNA polymerases"/>
    <property type="match status" value="1"/>
</dbReference>
<reference evidence="2" key="1">
    <citation type="submission" date="2019-10" db="EMBL/GenBank/DDBJ databases">
        <authorList>
            <person name="Zhang R."/>
            <person name="Pan Y."/>
            <person name="Wang J."/>
            <person name="Ma R."/>
            <person name="Yu S."/>
        </authorList>
    </citation>
    <scope>NUCLEOTIDE SEQUENCE</scope>
    <source>
        <strain evidence="2">LA-IB0</strain>
        <tissue evidence="2">Leaf</tissue>
    </source>
</reference>
<dbReference type="AlphaFoldDB" id="A0AAV6XKK3"/>
<dbReference type="PANTHER" id="PTHR15503">
    <property type="entry name" value="LDOC1 RELATED"/>
    <property type="match status" value="1"/>
</dbReference>
<comment type="caution">
    <text evidence="2">The sequence shown here is derived from an EMBL/GenBank/DDBJ whole genome shotgun (WGS) entry which is preliminary data.</text>
</comment>
<evidence type="ECO:0000259" key="1">
    <source>
        <dbReference type="Pfam" id="PF03732"/>
    </source>
</evidence>
<dbReference type="InterPro" id="IPR005162">
    <property type="entry name" value="Retrotrans_gag_dom"/>
</dbReference>
<evidence type="ECO:0000313" key="2">
    <source>
        <dbReference type="EMBL" id="KAG8382858.1"/>
    </source>
</evidence>
<dbReference type="Proteomes" id="UP000826271">
    <property type="component" value="Unassembled WGS sequence"/>
</dbReference>
<dbReference type="PANTHER" id="PTHR15503:SF43">
    <property type="entry name" value="REVERSE TRANSCRIPTASE RNASE H-LIKE DOMAIN-CONTAINING PROTEIN"/>
    <property type="match status" value="1"/>
</dbReference>
<proteinExistence type="predicted"/>
<dbReference type="EMBL" id="WHWC01000005">
    <property type="protein sequence ID" value="KAG8382858.1"/>
    <property type="molecule type" value="Genomic_DNA"/>
</dbReference>
<protein>
    <recommendedName>
        <fullName evidence="1">Retrotransposon gag domain-containing protein</fullName>
    </recommendedName>
</protein>
<name>A0AAV6XKK3_9LAMI</name>
<dbReference type="Gene3D" id="3.10.10.10">
    <property type="entry name" value="HIV Type 1 Reverse Transcriptase, subunit A, domain 1"/>
    <property type="match status" value="1"/>
</dbReference>
<dbReference type="Pfam" id="PF03732">
    <property type="entry name" value="Retrotrans_gag"/>
    <property type="match status" value="1"/>
</dbReference>
<gene>
    <name evidence="2" type="ORF">BUALT_Bualt05G0123000</name>
</gene>